<evidence type="ECO:0000256" key="6">
    <source>
        <dbReference type="ARBA" id="ARBA00023027"/>
    </source>
</evidence>
<evidence type="ECO:0000256" key="3">
    <source>
        <dbReference type="ARBA" id="ARBA00022598"/>
    </source>
</evidence>
<dbReference type="Pfam" id="PF02540">
    <property type="entry name" value="NAD_synthase"/>
    <property type="match status" value="1"/>
</dbReference>
<feature type="binding site" evidence="7">
    <location>
        <position position="371"/>
    </location>
    <ligand>
        <name>deamido-NAD(+)</name>
        <dbReference type="ChEBI" id="CHEBI:58437"/>
        <note>ligand shared between two neighboring subunits</note>
    </ligand>
</feature>
<dbReference type="InterPro" id="IPR022310">
    <property type="entry name" value="NAD/GMP_synthase"/>
</dbReference>
<dbReference type="CDD" id="cd00553">
    <property type="entry name" value="NAD_synthase"/>
    <property type="match status" value="1"/>
</dbReference>
<dbReference type="PANTHER" id="PTHR23090:SF9">
    <property type="entry name" value="GLUTAMINE-DEPENDENT NAD(+) SYNTHETASE"/>
    <property type="match status" value="1"/>
</dbReference>
<dbReference type="NCBIfam" id="TIGR00552">
    <property type="entry name" value="nadE"/>
    <property type="match status" value="1"/>
</dbReference>
<dbReference type="Gene3D" id="3.60.110.10">
    <property type="entry name" value="Carbon-nitrogen hydrolase"/>
    <property type="match status" value="1"/>
</dbReference>
<dbReference type="AlphaFoldDB" id="A0A4R3VD33"/>
<comment type="similarity">
    <text evidence="2 7 8">In the C-terminal section; belongs to the NAD synthetase family.</text>
</comment>
<dbReference type="Gene3D" id="3.40.50.620">
    <property type="entry name" value="HUPs"/>
    <property type="match status" value="1"/>
</dbReference>
<dbReference type="PIRSF" id="PIRSF006630">
    <property type="entry name" value="NADS_GAT"/>
    <property type="match status" value="1"/>
</dbReference>
<feature type="binding site" evidence="7">
    <location>
        <position position="182"/>
    </location>
    <ligand>
        <name>L-glutamine</name>
        <dbReference type="ChEBI" id="CHEBI:58359"/>
    </ligand>
</feature>
<dbReference type="SUPFAM" id="SSF52402">
    <property type="entry name" value="Adenine nucleotide alpha hydrolases-like"/>
    <property type="match status" value="1"/>
</dbReference>
<dbReference type="UniPathway" id="UPA00253">
    <property type="reaction ID" value="UER00334"/>
</dbReference>
<feature type="active site" description="Proton acceptor; for glutaminase activity" evidence="7">
    <location>
        <position position="44"/>
    </location>
</feature>
<proteinExistence type="inferred from homology"/>
<dbReference type="GO" id="GO:0004359">
    <property type="term" value="F:glutaminase activity"/>
    <property type="evidence" value="ECO:0007669"/>
    <property type="project" value="InterPro"/>
</dbReference>
<feature type="domain" description="CN hydrolase" evidence="10">
    <location>
        <begin position="4"/>
        <end position="244"/>
    </location>
</feature>
<evidence type="ECO:0000256" key="9">
    <source>
        <dbReference type="RuleBase" id="RU003811"/>
    </source>
</evidence>
<feature type="binding site" evidence="7">
    <location>
        <position position="120"/>
    </location>
    <ligand>
        <name>L-glutamine</name>
        <dbReference type="ChEBI" id="CHEBI:58359"/>
    </ligand>
</feature>
<name>A0A4R3VD33_9BURK</name>
<feature type="binding site" evidence="7">
    <location>
        <position position="176"/>
    </location>
    <ligand>
        <name>L-glutamine</name>
        <dbReference type="ChEBI" id="CHEBI:58359"/>
    </ligand>
</feature>
<protein>
    <recommendedName>
        <fullName evidence="7 8">Glutamine-dependent NAD(+) synthetase</fullName>
        <ecNumber evidence="7 8">6.3.5.1</ecNumber>
    </recommendedName>
    <alternativeName>
        <fullName evidence="7 8">NAD(+) synthase [glutamine-hydrolyzing]</fullName>
    </alternativeName>
</protein>
<dbReference type="GO" id="GO:0003952">
    <property type="term" value="F:NAD+ synthase (glutamine-hydrolyzing) activity"/>
    <property type="evidence" value="ECO:0007669"/>
    <property type="project" value="UniProtKB-UniRule"/>
</dbReference>
<dbReference type="Pfam" id="PF00795">
    <property type="entry name" value="CN_hydrolase"/>
    <property type="match status" value="1"/>
</dbReference>
<keyword evidence="4 7" id="KW-0547">Nucleotide-binding</keyword>
<dbReference type="HAMAP" id="MF_02090">
    <property type="entry name" value="NadE_glutamine_dep"/>
    <property type="match status" value="1"/>
</dbReference>
<dbReference type="EC" id="6.3.5.1" evidence="7 8"/>
<sequence>MGRVAIGMAQINTRVGDLAGNAAKILAAAAQAHAGGARLLVTPEMALTGYPTEDLLFRPAFLSEQDRMLERLQAGLAAFEGLTAVVGHVSHESGGLFNAASVFEGGRRIGLYRKQELPNYGVFDERRYFRAGDEPLVFEADGVQFGVAICEDLWKEGCAYRARELGAQAMLVLNASPFTQHKVRERRETVRRYSAGLPVAYVNQIGGQDELVFDGGSFMTDAGGNVCFQAPQFEETVAVRMLDTDARADDAQVGEDSLSEMHAQVWGALVLAVRDYVGKTGFSRALIGLSGGMDSALVLAIAVDALGAENVGTVMMPSRYTADISTHDAREMAEGLGVAYREIAIGGLVEAFDTALAPAFAGLAADTTEENIQARIRGNLLMALSNKSGALVLTTGNKSELATGYCTLYGDMVGAFAVLKDVPKTLVYALARWRNAQSPVIPVRIIERPPSAELRPDQTDQDSLPPYDVLDAILEQHIEHDACAGAIVAQGYDADTVHRVLRLVRISEYKRRQAAIGPNITSRAFGRGWRLPVACAATEALDG</sequence>
<keyword evidence="5 7" id="KW-0067">ATP-binding</keyword>
<keyword evidence="12" id="KW-1185">Reference proteome</keyword>
<dbReference type="GO" id="GO:0009435">
    <property type="term" value="P:NAD+ biosynthetic process"/>
    <property type="evidence" value="ECO:0007669"/>
    <property type="project" value="UniProtKB-UniRule"/>
</dbReference>
<evidence type="ECO:0000256" key="5">
    <source>
        <dbReference type="ARBA" id="ARBA00022840"/>
    </source>
</evidence>
<dbReference type="Proteomes" id="UP000294692">
    <property type="component" value="Unassembled WGS sequence"/>
</dbReference>
<dbReference type="GO" id="GO:0005524">
    <property type="term" value="F:ATP binding"/>
    <property type="evidence" value="ECO:0007669"/>
    <property type="project" value="UniProtKB-UniRule"/>
</dbReference>
<keyword evidence="3 7" id="KW-0436">Ligase</keyword>
<dbReference type="GO" id="GO:0005737">
    <property type="term" value="C:cytoplasm"/>
    <property type="evidence" value="ECO:0007669"/>
    <property type="project" value="InterPro"/>
</dbReference>
<evidence type="ECO:0000256" key="4">
    <source>
        <dbReference type="ARBA" id="ARBA00022741"/>
    </source>
</evidence>
<dbReference type="GO" id="GO:0008795">
    <property type="term" value="F:NAD+ synthase activity"/>
    <property type="evidence" value="ECO:0007669"/>
    <property type="project" value="UniProtKB-UniRule"/>
</dbReference>
<dbReference type="InterPro" id="IPR014445">
    <property type="entry name" value="Gln-dep_NAD_synthase"/>
</dbReference>
<gene>
    <name evidence="7" type="primary">nadE</name>
    <name evidence="11" type="ORF">EV686_102295</name>
</gene>
<feature type="active site" description="Nucleophile; for glutaminase activity" evidence="7">
    <location>
        <position position="150"/>
    </location>
</feature>
<dbReference type="SUPFAM" id="SSF56317">
    <property type="entry name" value="Carbon-nitrogen hydrolase"/>
    <property type="match status" value="1"/>
</dbReference>
<dbReference type="PROSITE" id="PS50263">
    <property type="entry name" value="CN_HYDROLASE"/>
    <property type="match status" value="1"/>
</dbReference>
<evidence type="ECO:0000259" key="10">
    <source>
        <dbReference type="PROSITE" id="PS50263"/>
    </source>
</evidence>
<accession>A0A4R3VD33</accession>
<comment type="pathway">
    <text evidence="1 7 8">Cofactor biosynthesis; NAD(+) biosynthesis; NAD(+) from deamido-NAD(+) (L-Gln route): step 1/1.</text>
</comment>
<dbReference type="EMBL" id="SMBX01000002">
    <property type="protein sequence ID" value="TCV01582.1"/>
    <property type="molecule type" value="Genomic_DNA"/>
</dbReference>
<dbReference type="OrthoDB" id="8817375at2"/>
<keyword evidence="6 7" id="KW-0520">NAD</keyword>
<dbReference type="InterPro" id="IPR036526">
    <property type="entry name" value="C-N_Hydrolase_sf"/>
</dbReference>
<feature type="active site" description="For glutaminase activity" evidence="7">
    <location>
        <position position="114"/>
    </location>
</feature>
<organism evidence="11 12">
    <name type="scientific">Paracandidimonas soli</name>
    <dbReference type="NCBI Taxonomy" id="1917182"/>
    <lineage>
        <taxon>Bacteria</taxon>
        <taxon>Pseudomonadati</taxon>
        <taxon>Pseudomonadota</taxon>
        <taxon>Betaproteobacteria</taxon>
        <taxon>Burkholderiales</taxon>
        <taxon>Alcaligenaceae</taxon>
        <taxon>Paracandidimonas</taxon>
    </lineage>
</organism>
<dbReference type="RefSeq" id="WP_132474222.1">
    <property type="nucleotide sequence ID" value="NZ_JBHRVM010000001.1"/>
</dbReference>
<dbReference type="InterPro" id="IPR014729">
    <property type="entry name" value="Rossmann-like_a/b/a_fold"/>
</dbReference>
<comment type="catalytic activity">
    <reaction evidence="7 8">
        <text>deamido-NAD(+) + L-glutamine + ATP + H2O = L-glutamate + AMP + diphosphate + NAD(+) + H(+)</text>
        <dbReference type="Rhea" id="RHEA:24384"/>
        <dbReference type="ChEBI" id="CHEBI:15377"/>
        <dbReference type="ChEBI" id="CHEBI:15378"/>
        <dbReference type="ChEBI" id="CHEBI:29985"/>
        <dbReference type="ChEBI" id="CHEBI:30616"/>
        <dbReference type="ChEBI" id="CHEBI:33019"/>
        <dbReference type="ChEBI" id="CHEBI:57540"/>
        <dbReference type="ChEBI" id="CHEBI:58359"/>
        <dbReference type="ChEBI" id="CHEBI:58437"/>
        <dbReference type="ChEBI" id="CHEBI:456215"/>
        <dbReference type="EC" id="6.3.5.1"/>
    </reaction>
</comment>
<comment type="caution">
    <text evidence="7">Lacks conserved residue(s) required for the propagation of feature annotation.</text>
</comment>
<evidence type="ECO:0000313" key="11">
    <source>
        <dbReference type="EMBL" id="TCV01582.1"/>
    </source>
</evidence>
<comment type="function">
    <text evidence="7">Catalyzes the ATP-dependent amidation of deamido-NAD to form NAD. Uses L-glutamine as a nitrogen source.</text>
</comment>
<evidence type="ECO:0000256" key="2">
    <source>
        <dbReference type="ARBA" id="ARBA00007145"/>
    </source>
</evidence>
<dbReference type="FunFam" id="3.40.50.620:FF:000106">
    <property type="entry name" value="Glutamine-dependent NAD(+) synthetase"/>
    <property type="match status" value="1"/>
</dbReference>
<dbReference type="PANTHER" id="PTHR23090">
    <property type="entry name" value="NH 3 /GLUTAMINE-DEPENDENT NAD + SYNTHETASE"/>
    <property type="match status" value="1"/>
</dbReference>
<dbReference type="NCBIfam" id="NF010588">
    <property type="entry name" value="PRK13981.1"/>
    <property type="match status" value="1"/>
</dbReference>
<evidence type="ECO:0000256" key="8">
    <source>
        <dbReference type="PIRNR" id="PIRNR006630"/>
    </source>
</evidence>
<dbReference type="CDD" id="cd07570">
    <property type="entry name" value="GAT_Gln-NAD-synth"/>
    <property type="match status" value="1"/>
</dbReference>
<reference evidence="11 12" key="1">
    <citation type="submission" date="2019-03" db="EMBL/GenBank/DDBJ databases">
        <title>Genomic Encyclopedia of Type Strains, Phase IV (KMG-IV): sequencing the most valuable type-strain genomes for metagenomic binning, comparative biology and taxonomic classification.</title>
        <authorList>
            <person name="Goeker M."/>
        </authorList>
    </citation>
    <scope>NUCLEOTIDE SEQUENCE [LARGE SCALE GENOMIC DNA]</scope>
    <source>
        <strain evidence="11 12">DSM 100048</strain>
    </source>
</reference>
<feature type="binding site" evidence="7">
    <location>
        <position position="510"/>
    </location>
    <ligand>
        <name>deamido-NAD(+)</name>
        <dbReference type="ChEBI" id="CHEBI:58437"/>
        <note>ligand shared between two neighboring subunits</note>
    </ligand>
</feature>
<comment type="similarity">
    <text evidence="9">Belongs to the NAD synthetase family.</text>
</comment>
<evidence type="ECO:0000313" key="12">
    <source>
        <dbReference type="Proteomes" id="UP000294692"/>
    </source>
</evidence>
<dbReference type="InterPro" id="IPR003694">
    <property type="entry name" value="NAD_synthase"/>
</dbReference>
<evidence type="ECO:0000256" key="7">
    <source>
        <dbReference type="HAMAP-Rule" id="MF_02090"/>
    </source>
</evidence>
<feature type="binding site" evidence="7">
    <location>
        <position position="395"/>
    </location>
    <ligand>
        <name>ATP</name>
        <dbReference type="ChEBI" id="CHEBI:30616"/>
    </ligand>
</feature>
<dbReference type="InterPro" id="IPR003010">
    <property type="entry name" value="C-N_Hydrolase"/>
</dbReference>
<comment type="caution">
    <text evidence="11">The sequence shown here is derived from an EMBL/GenBank/DDBJ whole genome shotgun (WGS) entry which is preliminary data.</text>
</comment>
<feature type="binding site" evidence="7">
    <location>
        <position position="400"/>
    </location>
    <ligand>
        <name>deamido-NAD(+)</name>
        <dbReference type="ChEBI" id="CHEBI:58437"/>
        <note>ligand shared between two neighboring subunits</note>
    </ligand>
</feature>
<evidence type="ECO:0000256" key="1">
    <source>
        <dbReference type="ARBA" id="ARBA00005188"/>
    </source>
</evidence>
<feature type="binding site" evidence="7">
    <location>
        <begin position="288"/>
        <end position="295"/>
    </location>
    <ligand>
        <name>ATP</name>
        <dbReference type="ChEBI" id="CHEBI:30616"/>
    </ligand>
</feature>